<reference evidence="2" key="1">
    <citation type="submission" date="2022-01" db="EMBL/GenBank/DDBJ databases">
        <authorList>
            <person name="King R."/>
        </authorList>
    </citation>
    <scope>NUCLEOTIDE SEQUENCE</scope>
</reference>
<sequence>MLMKILFCVVSLVAVIDGREIKCYFCIDDNTLASKHDHVGNCKGIAWSVISDCKYGCVTYQAKIKEFFDAGVDNHFARWRRGCAVEGGCAKIEANLHERWKDDILEYDCQECDKDYCNNRANHPGYNFKGRLGLHYTWERESK</sequence>
<keyword evidence="3" id="KW-1185">Reference proteome</keyword>
<feature type="chain" id="PRO_5040478066" evidence="1">
    <location>
        <begin position="19"/>
        <end position="143"/>
    </location>
</feature>
<dbReference type="AlphaFoldDB" id="A0A9N9MHA1"/>
<protein>
    <submittedName>
        <fullName evidence="2">Uncharacterized protein</fullName>
    </submittedName>
</protein>
<organism evidence="2 3">
    <name type="scientific">Ceutorhynchus assimilis</name>
    <name type="common">cabbage seed weevil</name>
    <dbReference type="NCBI Taxonomy" id="467358"/>
    <lineage>
        <taxon>Eukaryota</taxon>
        <taxon>Metazoa</taxon>
        <taxon>Ecdysozoa</taxon>
        <taxon>Arthropoda</taxon>
        <taxon>Hexapoda</taxon>
        <taxon>Insecta</taxon>
        <taxon>Pterygota</taxon>
        <taxon>Neoptera</taxon>
        <taxon>Endopterygota</taxon>
        <taxon>Coleoptera</taxon>
        <taxon>Polyphaga</taxon>
        <taxon>Cucujiformia</taxon>
        <taxon>Curculionidae</taxon>
        <taxon>Ceutorhynchinae</taxon>
        <taxon>Ceutorhynchus</taxon>
    </lineage>
</organism>
<evidence type="ECO:0000313" key="2">
    <source>
        <dbReference type="EMBL" id="CAG9764800.1"/>
    </source>
</evidence>
<evidence type="ECO:0000256" key="1">
    <source>
        <dbReference type="SAM" id="SignalP"/>
    </source>
</evidence>
<dbReference type="EMBL" id="OU892278">
    <property type="protein sequence ID" value="CAG9764800.1"/>
    <property type="molecule type" value="Genomic_DNA"/>
</dbReference>
<accession>A0A9N9MHA1</accession>
<feature type="signal peptide" evidence="1">
    <location>
        <begin position="1"/>
        <end position="18"/>
    </location>
</feature>
<keyword evidence="1" id="KW-0732">Signal</keyword>
<dbReference type="Proteomes" id="UP001152799">
    <property type="component" value="Chromosome 2"/>
</dbReference>
<proteinExistence type="predicted"/>
<name>A0A9N9MHA1_9CUCU</name>
<evidence type="ECO:0000313" key="3">
    <source>
        <dbReference type="Proteomes" id="UP001152799"/>
    </source>
</evidence>
<gene>
    <name evidence="2" type="ORF">CEUTPL_LOCUS5426</name>
</gene>